<dbReference type="AlphaFoldDB" id="A0A4S8JA31"/>
<evidence type="ECO:0000256" key="1">
    <source>
        <dbReference type="SAM" id="Coils"/>
    </source>
</evidence>
<sequence length="340" mass="36927">MLVDRLRGILSSSRVIKEMTEEWMVGAELSPANGETVDLRSMMRTASTRAVEPLPRDGEGSGGGIVPLEGMLKRVPASPVLERPPKKTKLAFRKMLASRATCSSASLASLGAPVQGEGLTSMKVKGLAGSSGRDPSRRGPTCPLSVWELCRIFSWLEGGQFQAQLMADLSVRELGAPYAARWSALEADNRPWGDGETAQKFVRVALHPSLAKELYSSDSEVLVERAAKSLVWSLHYGMALIDWVLDARWAIGRQMDLDDALRQMNLKLGGAEAVAVAEERATTLEGEVARLKAELEESQSHIRSLDDELQSLSQDVEAAKATARATEEVLEEERLGCPEG</sequence>
<comment type="caution">
    <text evidence="2">The sequence shown here is derived from an EMBL/GenBank/DDBJ whole genome shotgun (WGS) entry which is preliminary data.</text>
</comment>
<keyword evidence="3" id="KW-1185">Reference proteome</keyword>
<organism evidence="2 3">
    <name type="scientific">Musa balbisiana</name>
    <name type="common">Banana</name>
    <dbReference type="NCBI Taxonomy" id="52838"/>
    <lineage>
        <taxon>Eukaryota</taxon>
        <taxon>Viridiplantae</taxon>
        <taxon>Streptophyta</taxon>
        <taxon>Embryophyta</taxon>
        <taxon>Tracheophyta</taxon>
        <taxon>Spermatophyta</taxon>
        <taxon>Magnoliopsida</taxon>
        <taxon>Liliopsida</taxon>
        <taxon>Zingiberales</taxon>
        <taxon>Musaceae</taxon>
        <taxon>Musa</taxon>
    </lineage>
</organism>
<feature type="coiled-coil region" evidence="1">
    <location>
        <begin position="274"/>
        <end position="329"/>
    </location>
</feature>
<gene>
    <name evidence="2" type="ORF">C4D60_Mb03t14970</name>
</gene>
<dbReference type="EMBL" id="PYDT01000006">
    <property type="protein sequence ID" value="THU58501.1"/>
    <property type="molecule type" value="Genomic_DNA"/>
</dbReference>
<accession>A0A4S8JA31</accession>
<reference evidence="2 3" key="1">
    <citation type="journal article" date="2019" name="Nat. Plants">
        <title>Genome sequencing of Musa balbisiana reveals subgenome evolution and function divergence in polyploid bananas.</title>
        <authorList>
            <person name="Yao X."/>
        </authorList>
    </citation>
    <scope>NUCLEOTIDE SEQUENCE [LARGE SCALE GENOMIC DNA]</scope>
    <source>
        <strain evidence="3">cv. DH-PKW</strain>
        <tissue evidence="2">Leaves</tissue>
    </source>
</reference>
<protein>
    <submittedName>
        <fullName evidence="2">Uncharacterized protein</fullName>
    </submittedName>
</protein>
<keyword evidence="1" id="KW-0175">Coiled coil</keyword>
<proteinExistence type="predicted"/>
<evidence type="ECO:0000313" key="2">
    <source>
        <dbReference type="EMBL" id="THU58501.1"/>
    </source>
</evidence>
<evidence type="ECO:0000313" key="3">
    <source>
        <dbReference type="Proteomes" id="UP000317650"/>
    </source>
</evidence>
<dbReference type="Proteomes" id="UP000317650">
    <property type="component" value="Chromosome 3"/>
</dbReference>
<name>A0A4S8JA31_MUSBA</name>